<evidence type="ECO:0000256" key="1">
    <source>
        <dbReference type="SAM" id="MobiDB-lite"/>
    </source>
</evidence>
<dbReference type="InterPro" id="IPR050637">
    <property type="entry name" value="NLRP_innate_immun_reg"/>
</dbReference>
<dbReference type="CTD" id="171389"/>
<organism evidence="2 3">
    <name type="scientific">Dipodomys ordii</name>
    <name type="common">Ord's kangaroo rat</name>
    <dbReference type="NCBI Taxonomy" id="10020"/>
    <lineage>
        <taxon>Eukaryota</taxon>
        <taxon>Metazoa</taxon>
        <taxon>Chordata</taxon>
        <taxon>Craniata</taxon>
        <taxon>Vertebrata</taxon>
        <taxon>Euteleostomi</taxon>
        <taxon>Mammalia</taxon>
        <taxon>Eutheria</taxon>
        <taxon>Euarchontoglires</taxon>
        <taxon>Glires</taxon>
        <taxon>Rodentia</taxon>
        <taxon>Castorimorpha</taxon>
        <taxon>Heteromyidae</taxon>
        <taxon>Dipodomyinae</taxon>
        <taxon>Dipodomys</taxon>
    </lineage>
</organism>
<dbReference type="PANTHER" id="PTHR45690">
    <property type="entry name" value="NACHT, LRR AND PYD DOMAINS-CONTAINING PROTEIN 12"/>
    <property type="match status" value="1"/>
</dbReference>
<reference evidence="3" key="1">
    <citation type="submission" date="2025-08" db="UniProtKB">
        <authorList>
            <consortium name="RefSeq"/>
        </authorList>
    </citation>
    <scope>IDENTIFICATION</scope>
    <source>
        <tissue evidence="3">Kidney</tissue>
    </source>
</reference>
<dbReference type="SUPFAM" id="SSF52047">
    <property type="entry name" value="RNI-like"/>
    <property type="match status" value="1"/>
</dbReference>
<dbReference type="SMART" id="SM00368">
    <property type="entry name" value="LRR_RI"/>
    <property type="match status" value="2"/>
</dbReference>
<dbReference type="InParanoid" id="A0A1S3GIT9"/>
<evidence type="ECO:0000313" key="3">
    <source>
        <dbReference type="RefSeq" id="XP_012888793.1"/>
    </source>
</evidence>
<dbReference type="GO" id="GO:0050729">
    <property type="term" value="P:positive regulation of inflammatory response"/>
    <property type="evidence" value="ECO:0007669"/>
    <property type="project" value="TreeGrafter"/>
</dbReference>
<dbReference type="InterPro" id="IPR032675">
    <property type="entry name" value="LRR_dom_sf"/>
</dbReference>
<keyword evidence="2" id="KW-1185">Reference proteome</keyword>
<dbReference type="KEGG" id="dord:105998568"/>
<feature type="compositionally biased region" description="Polar residues" evidence="1">
    <location>
        <begin position="7"/>
        <end position="24"/>
    </location>
</feature>
<sequence length="219" mass="23967">MDEAGASCSSLTCTPQGVTGSVPRSTPKWAGRRGAAPAGEGQGGEDEEEDCFQLQLLYCLYETQDDAFVRQALSGLPELVLERVRFSRMDLEVLSYCVRCCPAGQALRLRACRLVAAQEKEKKSLMKRLQGSRATTKHLPVSLLRPLCEAMADPQCGLQSLTLAHCKLPDVVCQDLSEALRAAPSLTELNLLQNRLSQAGMRMLSEGLAWPKCQVQTLR</sequence>
<evidence type="ECO:0000313" key="2">
    <source>
        <dbReference type="Proteomes" id="UP000081671"/>
    </source>
</evidence>
<dbReference type="GO" id="GO:0005737">
    <property type="term" value="C:cytoplasm"/>
    <property type="evidence" value="ECO:0007669"/>
    <property type="project" value="TreeGrafter"/>
</dbReference>
<name>A0A1S3GIT9_DIPOR</name>
<feature type="region of interest" description="Disordered" evidence="1">
    <location>
        <begin position="1"/>
        <end position="46"/>
    </location>
</feature>
<dbReference type="GeneID" id="105998568"/>
<dbReference type="PANTHER" id="PTHR45690:SF4">
    <property type="entry name" value="NACHT, LRR AND PYD DOMAINS-CONTAINING PROTEIN 10"/>
    <property type="match status" value="1"/>
</dbReference>
<accession>A0A1S3GIT9</accession>
<dbReference type="RefSeq" id="XP_012888793.1">
    <property type="nucleotide sequence ID" value="XM_013033339.1"/>
</dbReference>
<dbReference type="OrthoDB" id="120976at2759"/>
<gene>
    <name evidence="3" type="primary">Nlrp6</name>
</gene>
<protein>
    <submittedName>
        <fullName evidence="3">NACHT, LRR and PYD domains-containing protein 6</fullName>
    </submittedName>
</protein>
<dbReference type="AlphaFoldDB" id="A0A1S3GIT9"/>
<proteinExistence type="predicted"/>
<dbReference type="Gene3D" id="3.80.10.10">
    <property type="entry name" value="Ribonuclease Inhibitor"/>
    <property type="match status" value="1"/>
</dbReference>
<dbReference type="Proteomes" id="UP000081671">
    <property type="component" value="Unplaced"/>
</dbReference>